<keyword evidence="4 8" id="KW-0732">Signal</keyword>
<dbReference type="Proteomes" id="UP000254100">
    <property type="component" value="Unassembled WGS sequence"/>
</dbReference>
<evidence type="ECO:0000256" key="5">
    <source>
        <dbReference type="ARBA" id="ARBA00023088"/>
    </source>
</evidence>
<dbReference type="AlphaFoldDB" id="A0A0D6XSH0"/>
<feature type="compositionally biased region" description="Low complexity" evidence="6">
    <location>
        <begin position="91"/>
        <end position="106"/>
    </location>
</feature>
<protein>
    <recommendedName>
        <fullName evidence="9">Gram-positive cocci surface proteins LPxTG domain-containing protein</fullName>
    </recommendedName>
</protein>
<evidence type="ECO:0000313" key="11">
    <source>
        <dbReference type="EMBL" id="SUM58340.1"/>
    </source>
</evidence>
<dbReference type="RefSeq" id="WP_044358531.1">
    <property type="nucleotide sequence ID" value="NZ_JXWY01000002.1"/>
</dbReference>
<name>A0A0D6XSH0_9STAP</name>
<feature type="chain" id="PRO_5043119810" description="Gram-positive cocci surface proteins LPxTG domain-containing protein" evidence="8">
    <location>
        <begin position="26"/>
        <end position="165"/>
    </location>
</feature>
<keyword evidence="2" id="KW-0134">Cell wall</keyword>
<evidence type="ECO:0000256" key="4">
    <source>
        <dbReference type="ARBA" id="ARBA00022729"/>
    </source>
</evidence>
<evidence type="ECO:0000256" key="1">
    <source>
        <dbReference type="ARBA" id="ARBA00004168"/>
    </source>
</evidence>
<keyword evidence="7" id="KW-1133">Transmembrane helix</keyword>
<evidence type="ECO:0000259" key="9">
    <source>
        <dbReference type="Pfam" id="PF00746"/>
    </source>
</evidence>
<reference evidence="11 13" key="2">
    <citation type="submission" date="2018-06" db="EMBL/GenBank/DDBJ databases">
        <authorList>
            <consortium name="Pathogen Informatics"/>
            <person name="Doyle S."/>
        </authorList>
    </citation>
    <scope>NUCLEOTIDE SEQUENCE [LARGE SCALE GENOMIC DNA]</scope>
    <source>
        <strain evidence="11 13">NCTC13832</strain>
    </source>
</reference>
<feature type="signal peptide" evidence="8">
    <location>
        <begin position="1"/>
        <end position="25"/>
    </location>
</feature>
<feature type="region of interest" description="Disordered" evidence="6">
    <location>
        <begin position="28"/>
        <end position="131"/>
    </location>
</feature>
<comment type="subcellular location">
    <subcellularLocation>
        <location evidence="1">Secreted</location>
        <location evidence="1">Cell wall</location>
        <topology evidence="1">Peptidoglycan-anchor</topology>
    </subcellularLocation>
</comment>
<evidence type="ECO:0000256" key="3">
    <source>
        <dbReference type="ARBA" id="ARBA00022525"/>
    </source>
</evidence>
<keyword evidence="3" id="KW-0964">Secreted</keyword>
<evidence type="ECO:0000256" key="7">
    <source>
        <dbReference type="SAM" id="Phobius"/>
    </source>
</evidence>
<feature type="compositionally biased region" description="Polar residues" evidence="6">
    <location>
        <begin position="68"/>
        <end position="90"/>
    </location>
</feature>
<feature type="domain" description="Gram-positive cocci surface proteins LPxTG" evidence="9">
    <location>
        <begin position="121"/>
        <end position="154"/>
    </location>
</feature>
<reference evidence="10 12" key="1">
    <citation type="submission" date="2015-01" db="EMBL/GenBank/DDBJ databases">
        <authorList>
            <person name="Guo J."/>
        </authorList>
    </citation>
    <scope>NUCLEOTIDE SEQUENCE [LARGE SCALE GENOMIC DNA]</scope>
    <source>
        <strain evidence="10 12">DSM 22147</strain>
    </source>
</reference>
<dbReference type="EMBL" id="UHDT01000001">
    <property type="protein sequence ID" value="SUM58340.1"/>
    <property type="molecule type" value="Genomic_DNA"/>
</dbReference>
<dbReference type="Proteomes" id="UP000032366">
    <property type="component" value="Unassembled WGS sequence"/>
</dbReference>
<keyword evidence="7" id="KW-0812">Transmembrane</keyword>
<evidence type="ECO:0000256" key="2">
    <source>
        <dbReference type="ARBA" id="ARBA00022512"/>
    </source>
</evidence>
<sequence length="165" mass="17110">MSKKTICVSLLATATLTGLANNTFAATNQTDPHTLTDYDILNAPATPVGEEPPYLSNSMTTGGEDPTSLGSASHNQNSNGNEPTNNVINGSTSTTPVQTPPQQVTPDNITPQPAQTPTTSHTNSKVLPNTGGGTQTSTLAIFSILLLGGSLLAYRPVTTLFKSKQ</sequence>
<dbReference type="NCBIfam" id="TIGR01167">
    <property type="entry name" value="LPXTG_anchor"/>
    <property type="match status" value="1"/>
</dbReference>
<dbReference type="InterPro" id="IPR019931">
    <property type="entry name" value="LPXTG_anchor"/>
</dbReference>
<evidence type="ECO:0000256" key="8">
    <source>
        <dbReference type="SAM" id="SignalP"/>
    </source>
</evidence>
<evidence type="ECO:0000313" key="12">
    <source>
        <dbReference type="Proteomes" id="UP000032366"/>
    </source>
</evidence>
<dbReference type="Pfam" id="PF00746">
    <property type="entry name" value="Gram_pos_anchor"/>
    <property type="match status" value="1"/>
</dbReference>
<organism evidence="11 13">
    <name type="scientific">Staphylococcus microti</name>
    <dbReference type="NCBI Taxonomy" id="569857"/>
    <lineage>
        <taxon>Bacteria</taxon>
        <taxon>Bacillati</taxon>
        <taxon>Bacillota</taxon>
        <taxon>Bacilli</taxon>
        <taxon>Bacillales</taxon>
        <taxon>Staphylococcaceae</taxon>
        <taxon>Staphylococcus</taxon>
    </lineage>
</organism>
<dbReference type="EMBL" id="JXWY01000002">
    <property type="protein sequence ID" value="KIX91774.1"/>
    <property type="molecule type" value="Genomic_DNA"/>
</dbReference>
<proteinExistence type="predicted"/>
<gene>
    <name evidence="11" type="ORF">NCTC13832_02088</name>
    <name evidence="10" type="ORF">TP70_00395</name>
</gene>
<evidence type="ECO:0000256" key="6">
    <source>
        <dbReference type="SAM" id="MobiDB-lite"/>
    </source>
</evidence>
<feature type="compositionally biased region" description="Polar residues" evidence="6">
    <location>
        <begin position="107"/>
        <end position="127"/>
    </location>
</feature>
<keyword evidence="12" id="KW-1185">Reference proteome</keyword>
<accession>A0A0D6XSH0</accession>
<keyword evidence="7" id="KW-0472">Membrane</keyword>
<keyword evidence="5" id="KW-0572">Peptidoglycan-anchor</keyword>
<evidence type="ECO:0000313" key="10">
    <source>
        <dbReference type="EMBL" id="KIX91774.1"/>
    </source>
</evidence>
<feature type="transmembrane region" description="Helical" evidence="7">
    <location>
        <begin position="136"/>
        <end position="154"/>
    </location>
</feature>
<evidence type="ECO:0000313" key="13">
    <source>
        <dbReference type="Proteomes" id="UP000254100"/>
    </source>
</evidence>